<proteinExistence type="predicted"/>
<evidence type="ECO:0000313" key="1">
    <source>
        <dbReference type="EMBL" id="NEV65504.1"/>
    </source>
</evidence>
<protein>
    <submittedName>
        <fullName evidence="1">Uncharacterized protein</fullName>
    </submittedName>
</protein>
<dbReference type="EMBL" id="JTHE02000001">
    <property type="protein sequence ID" value="NEV65504.1"/>
    <property type="molecule type" value="Genomic_DNA"/>
</dbReference>
<reference evidence="1" key="3">
    <citation type="submission" date="2020-02" db="EMBL/GenBank/DDBJ databases">
        <authorList>
            <person name="Sarangi A.N."/>
            <person name="Ghosh S."/>
            <person name="Mukherjee M."/>
            <person name="Tripathy S."/>
        </authorList>
    </citation>
    <scope>NUCLEOTIDE SEQUENCE</scope>
    <source>
        <strain evidence="1">BDU141951</strain>
    </source>
</reference>
<reference evidence="1" key="1">
    <citation type="submission" date="2014-11" db="EMBL/GenBank/DDBJ databases">
        <authorList>
            <person name="Malar M.C."/>
            <person name="Sen D."/>
            <person name="Tripathy S."/>
        </authorList>
    </citation>
    <scope>NUCLEOTIDE SEQUENCE</scope>
    <source>
        <strain evidence="1">BDU141951</strain>
    </source>
</reference>
<dbReference type="AlphaFoldDB" id="A0A0C1VFY3"/>
<name>A0A0C1VFY3_9CYAN</name>
<reference evidence="1" key="2">
    <citation type="journal article" date="2015" name="Genome Announc.">
        <title>Draft Genome Sequence of Filamentous Marine Cyanobacterium Lyngbya confervoides Strain BDU141951.</title>
        <authorList>
            <person name="Chandrababunaidu M.M."/>
            <person name="Sen D."/>
            <person name="Tripathy S."/>
        </authorList>
    </citation>
    <scope>NUCLEOTIDE SEQUENCE</scope>
    <source>
        <strain evidence="1">BDU141951</strain>
    </source>
</reference>
<organism evidence="1">
    <name type="scientific">Lyngbya confervoides BDU141951</name>
    <dbReference type="NCBI Taxonomy" id="1574623"/>
    <lineage>
        <taxon>Bacteria</taxon>
        <taxon>Bacillati</taxon>
        <taxon>Cyanobacteriota</taxon>
        <taxon>Cyanophyceae</taxon>
        <taxon>Oscillatoriophycideae</taxon>
        <taxon>Oscillatoriales</taxon>
        <taxon>Microcoleaceae</taxon>
        <taxon>Lyngbya</taxon>
    </lineage>
</organism>
<comment type="caution">
    <text evidence="1">The sequence shown here is derived from an EMBL/GenBank/DDBJ whole genome shotgun (WGS) entry which is preliminary data.</text>
</comment>
<sequence length="74" mass="8221">MISVPITLEQLITAIKQLQPDERAQIAQVLVQEKLQADLTGLIQELYSQPPVDEVSDEDILTEVKAVRQQPPSA</sequence>
<gene>
    <name evidence="1" type="ORF">QQ91_000045</name>
</gene>
<accession>A0A0C1VFY3</accession>